<gene>
    <name evidence="1" type="ORF">H1Q58_15515</name>
</gene>
<dbReference type="Proteomes" id="UP000514716">
    <property type="component" value="Chromosome"/>
</dbReference>
<dbReference type="RefSeq" id="WP_182092038.1">
    <property type="nucleotide sequence ID" value="NZ_CP059540.1"/>
</dbReference>
<dbReference type="KEGG" id="pdec:H1Q58_15515"/>
<dbReference type="InterPro" id="IPR027417">
    <property type="entry name" value="P-loop_NTPase"/>
</dbReference>
<protein>
    <submittedName>
        <fullName evidence="1">AAA family ATPase</fullName>
    </submittedName>
</protein>
<evidence type="ECO:0000313" key="1">
    <source>
        <dbReference type="EMBL" id="QMT17337.1"/>
    </source>
</evidence>
<sequence>MKRLLIMTVGKTHSGKSTFAKDLESRLPNSILVDQDNHAEILQTYYPVLVPQEGPNTIKYALTQTIVDYAVNETNCHVILCNSNRNHKGRMKLLDYYHEKEFVTILVKFDIPNHILEERIRKSQRSTTILRTASSFQEVLTQQNETRKDTLVAPSKNEADYLFVIKNAHDIESVVSKIIEISQNQ</sequence>
<evidence type="ECO:0000313" key="2">
    <source>
        <dbReference type="Proteomes" id="UP000514716"/>
    </source>
</evidence>
<dbReference type="SUPFAM" id="SSF52540">
    <property type="entry name" value="P-loop containing nucleoside triphosphate hydrolases"/>
    <property type="match status" value="1"/>
</dbReference>
<dbReference type="Gene3D" id="3.40.50.300">
    <property type="entry name" value="P-loop containing nucleotide triphosphate hydrolases"/>
    <property type="match status" value="1"/>
</dbReference>
<name>A0A7D7MA83_PLAMR</name>
<keyword evidence="2" id="KW-1185">Reference proteome</keyword>
<dbReference type="EMBL" id="CP059540">
    <property type="protein sequence ID" value="QMT17337.1"/>
    <property type="molecule type" value="Genomic_DNA"/>
</dbReference>
<dbReference type="AlphaFoldDB" id="A0A7D7MA83"/>
<accession>A0A7D7MA83</accession>
<reference evidence="1 2" key="1">
    <citation type="submission" date="2020-07" db="EMBL/GenBank/DDBJ databases">
        <title>Screening of a cold-adapted Planococcus bacterium producing protease in traditional shrimp paste and protease identification by genome sequencing.</title>
        <authorList>
            <person name="Gao R."/>
            <person name="Leng W."/>
            <person name="Chu Q."/>
            <person name="Wu X."/>
            <person name="Liu H."/>
            <person name="Li X."/>
        </authorList>
    </citation>
    <scope>NUCLEOTIDE SEQUENCE [LARGE SCALE GENOMIC DNA]</scope>
    <source>
        <strain evidence="1 2">XJ11</strain>
    </source>
</reference>
<proteinExistence type="predicted"/>
<organism evidence="1 2">
    <name type="scientific">Planococcus maritimus</name>
    <dbReference type="NCBI Taxonomy" id="192421"/>
    <lineage>
        <taxon>Bacteria</taxon>
        <taxon>Bacillati</taxon>
        <taxon>Bacillota</taxon>
        <taxon>Bacilli</taxon>
        <taxon>Bacillales</taxon>
        <taxon>Caryophanaceae</taxon>
        <taxon>Planococcus</taxon>
    </lineage>
</organism>
<dbReference type="Pfam" id="PF13671">
    <property type="entry name" value="AAA_33"/>
    <property type="match status" value="1"/>
</dbReference>